<comment type="caution">
    <text evidence="2">The sequence shown here is derived from an EMBL/GenBank/DDBJ whole genome shotgun (WGS) entry which is preliminary data.</text>
</comment>
<organism evidence="2 3">
    <name type="scientific">Parvibacter caecicola</name>
    <dbReference type="NCBI Taxonomy" id="747645"/>
    <lineage>
        <taxon>Bacteria</taxon>
        <taxon>Bacillati</taxon>
        <taxon>Actinomycetota</taxon>
        <taxon>Coriobacteriia</taxon>
        <taxon>Coriobacteriales</taxon>
        <taxon>Coriobacteriaceae</taxon>
        <taxon>Parvibacter</taxon>
    </lineage>
</organism>
<dbReference type="AlphaFoldDB" id="A0A4T9T633"/>
<dbReference type="Proteomes" id="UP000309454">
    <property type="component" value="Unassembled WGS sequence"/>
</dbReference>
<name>A0A4T9T633_9ACTN</name>
<keyword evidence="1" id="KW-1133">Transmembrane helix</keyword>
<proteinExistence type="predicted"/>
<keyword evidence="1" id="KW-0812">Transmembrane</keyword>
<protein>
    <submittedName>
        <fullName evidence="2">Uncharacterized protein</fullName>
    </submittedName>
</protein>
<sequence length="298" mass="33881">MKLAKTNMMVSGIVGSVSLIAYLSPVPAVLLTAEQMNAVLLALLGAGVSIFFSSLCTYRYERKRLENAFLEAAERVLSGLGGLKECAIESIGESREASIRLFKEYFEEEETLRVLGPSDSHEARDRLIQTIERCDESQIGAFLDTPHSSFNRCIERMKRQIESIVDSYLCLCGDEFEYHDRLLGIMEEVDYVCLCPRSLRRRQLLKEAQEFVSKNKESLDPVVRRCQLFKHEDIGYGEILADILEAEKKWSSNRVARDGSRAPINTYADDLYRPIREFASLSTSPLRAHYCSKKPGWE</sequence>
<accession>A0A4T9T633</accession>
<keyword evidence="1" id="KW-0472">Membrane</keyword>
<reference evidence="2 3" key="1">
    <citation type="submission" date="2019-04" db="EMBL/GenBank/DDBJ databases">
        <title>Microbes associate with the intestines of laboratory mice.</title>
        <authorList>
            <person name="Navarre W."/>
            <person name="Wong E."/>
            <person name="Huang K.C."/>
            <person name="Tropini C."/>
            <person name="Ng K."/>
            <person name="Yu B."/>
        </authorList>
    </citation>
    <scope>NUCLEOTIDE SEQUENCE [LARGE SCALE GENOMIC DNA]</scope>
    <source>
        <strain evidence="2 3">NM48_B13</strain>
    </source>
</reference>
<dbReference type="RefSeq" id="WP_136846143.1">
    <property type="nucleotide sequence ID" value="NZ_CAOKAH010000006.1"/>
</dbReference>
<evidence type="ECO:0000256" key="1">
    <source>
        <dbReference type="SAM" id="Phobius"/>
    </source>
</evidence>
<evidence type="ECO:0000313" key="3">
    <source>
        <dbReference type="Proteomes" id="UP000309454"/>
    </source>
</evidence>
<dbReference type="EMBL" id="SSTM01000007">
    <property type="protein sequence ID" value="TJW09730.1"/>
    <property type="molecule type" value="Genomic_DNA"/>
</dbReference>
<feature type="transmembrane region" description="Helical" evidence="1">
    <location>
        <begin position="38"/>
        <end position="58"/>
    </location>
</feature>
<gene>
    <name evidence="2" type="ORF">E5982_08760</name>
</gene>
<keyword evidence="3" id="KW-1185">Reference proteome</keyword>
<evidence type="ECO:0000313" key="2">
    <source>
        <dbReference type="EMBL" id="TJW09730.1"/>
    </source>
</evidence>